<dbReference type="InterPro" id="IPR013658">
    <property type="entry name" value="SGL"/>
</dbReference>
<evidence type="ECO:0000259" key="4">
    <source>
        <dbReference type="Pfam" id="PF08450"/>
    </source>
</evidence>
<reference evidence="5 6" key="1">
    <citation type="submission" date="2019-11" db="EMBL/GenBank/DDBJ databases">
        <title>Novel species isolated from a subtropical stream in China.</title>
        <authorList>
            <person name="Lu H."/>
        </authorList>
    </citation>
    <scope>NUCLEOTIDE SEQUENCE [LARGE SCALE GENOMIC DNA]</scope>
    <source>
        <strain evidence="5 6">FT92W</strain>
    </source>
</reference>
<dbReference type="Gene3D" id="2.120.10.30">
    <property type="entry name" value="TolB, C-terminal domain"/>
    <property type="match status" value="1"/>
</dbReference>
<dbReference type="RefSeq" id="WP_154373739.1">
    <property type="nucleotide sequence ID" value="NZ_WKJJ01000006.1"/>
</dbReference>
<dbReference type="EMBL" id="WKJJ01000006">
    <property type="protein sequence ID" value="MRV72310.1"/>
    <property type="molecule type" value="Genomic_DNA"/>
</dbReference>
<proteinExistence type="inferred from homology"/>
<dbReference type="PRINTS" id="PR01790">
    <property type="entry name" value="SMP30FAMILY"/>
</dbReference>
<feature type="active site" description="Proton donor/acceptor" evidence="2">
    <location>
        <position position="202"/>
    </location>
</feature>
<dbReference type="GO" id="GO:0005509">
    <property type="term" value="F:calcium ion binding"/>
    <property type="evidence" value="ECO:0007669"/>
    <property type="project" value="TreeGrafter"/>
</dbReference>
<evidence type="ECO:0000256" key="3">
    <source>
        <dbReference type="PIRSR" id="PIRSR605511-2"/>
    </source>
</evidence>
<keyword evidence="6" id="KW-1185">Reference proteome</keyword>
<dbReference type="PANTHER" id="PTHR10907:SF47">
    <property type="entry name" value="REGUCALCIN"/>
    <property type="match status" value="1"/>
</dbReference>
<feature type="binding site" evidence="3">
    <location>
        <position position="20"/>
    </location>
    <ligand>
        <name>a divalent metal cation</name>
        <dbReference type="ChEBI" id="CHEBI:60240"/>
    </ligand>
</feature>
<protein>
    <submittedName>
        <fullName evidence="5">SMP-30/gluconolactonase/LRE family protein</fullName>
    </submittedName>
</protein>
<organism evidence="5 6">
    <name type="scientific">Pseudoduganella rivuli</name>
    <dbReference type="NCBI Taxonomy" id="2666085"/>
    <lineage>
        <taxon>Bacteria</taxon>
        <taxon>Pseudomonadati</taxon>
        <taxon>Pseudomonadota</taxon>
        <taxon>Betaproteobacteria</taxon>
        <taxon>Burkholderiales</taxon>
        <taxon>Oxalobacteraceae</taxon>
        <taxon>Telluria group</taxon>
        <taxon>Pseudoduganella</taxon>
    </lineage>
</organism>
<feature type="binding site" evidence="3">
    <location>
        <position position="106"/>
    </location>
    <ligand>
        <name>substrate</name>
    </ligand>
</feature>
<dbReference type="InterPro" id="IPR005511">
    <property type="entry name" value="SMP-30"/>
</dbReference>
<feature type="binding site" evidence="3">
    <location>
        <position position="124"/>
    </location>
    <ligand>
        <name>substrate</name>
    </ligand>
</feature>
<accession>A0A7X2IM01</accession>
<name>A0A7X2IM01_9BURK</name>
<dbReference type="AlphaFoldDB" id="A0A7X2IM01"/>
<keyword evidence="3" id="KW-0479">Metal-binding</keyword>
<comment type="cofactor">
    <cofactor evidence="3">
        <name>Zn(2+)</name>
        <dbReference type="ChEBI" id="CHEBI:29105"/>
    </cofactor>
    <text evidence="3">Binds 1 divalent metal cation per subunit.</text>
</comment>
<dbReference type="GO" id="GO:0004341">
    <property type="term" value="F:gluconolactonase activity"/>
    <property type="evidence" value="ECO:0007669"/>
    <property type="project" value="TreeGrafter"/>
</dbReference>
<keyword evidence="3" id="KW-0862">Zinc</keyword>
<evidence type="ECO:0000256" key="1">
    <source>
        <dbReference type="ARBA" id="ARBA00008853"/>
    </source>
</evidence>
<evidence type="ECO:0000313" key="5">
    <source>
        <dbReference type="EMBL" id="MRV72310.1"/>
    </source>
</evidence>
<feature type="binding site" evidence="3">
    <location>
        <position position="202"/>
    </location>
    <ligand>
        <name>a divalent metal cation</name>
        <dbReference type="ChEBI" id="CHEBI:60240"/>
    </ligand>
</feature>
<feature type="domain" description="SMP-30/Gluconolactonase/LRE-like region" evidence="4">
    <location>
        <begin position="18"/>
        <end position="260"/>
    </location>
</feature>
<dbReference type="SUPFAM" id="SSF63829">
    <property type="entry name" value="Calcium-dependent phosphotriesterase"/>
    <property type="match status" value="1"/>
</dbReference>
<feature type="binding site" evidence="3">
    <location>
        <position position="104"/>
    </location>
    <ligand>
        <name>substrate</name>
    </ligand>
</feature>
<dbReference type="GO" id="GO:0019853">
    <property type="term" value="P:L-ascorbic acid biosynthetic process"/>
    <property type="evidence" value="ECO:0007669"/>
    <property type="project" value="TreeGrafter"/>
</dbReference>
<dbReference type="InterPro" id="IPR011042">
    <property type="entry name" value="6-blade_b-propeller_TolB-like"/>
</dbReference>
<comment type="caution">
    <text evidence="5">The sequence shown here is derived from an EMBL/GenBank/DDBJ whole genome shotgun (WGS) entry which is preliminary data.</text>
</comment>
<gene>
    <name evidence="5" type="ORF">GJ700_11365</name>
</gene>
<sequence>MTAQHYTPRLLWQLGAELGEGPLWLPEQQRLYFVNLIPGVLHAYDADGATHSWQLPTSICWIVPRLDGDGFMAGLKDGIVRLWLKPDLHVEYLHKPVAARPGVRLNDAKADPQGRLWAGTLNGDDKSRPDGQLFRLDPNGELHVALDDYRICNGPTFSPDGKTMYHNDSFIDRTFAYDVAADGSLGEARLWKTYGGEQGSPDGMTVDSEGCVWVAQWGGSRVCRYSPDGELLATVHMPVSQPASCVLGGPDYKTLFITTAWESLSAEQRAQEPLAGALFAVEVDVPGVPPARYGRP</sequence>
<evidence type="ECO:0000313" key="6">
    <source>
        <dbReference type="Proteomes" id="UP000446768"/>
    </source>
</evidence>
<evidence type="ECO:0000256" key="2">
    <source>
        <dbReference type="PIRSR" id="PIRSR605511-1"/>
    </source>
</evidence>
<dbReference type="Proteomes" id="UP000446768">
    <property type="component" value="Unassembled WGS sequence"/>
</dbReference>
<dbReference type="PANTHER" id="PTHR10907">
    <property type="entry name" value="REGUCALCIN"/>
    <property type="match status" value="1"/>
</dbReference>
<feature type="binding site" evidence="3">
    <location>
        <position position="153"/>
    </location>
    <ligand>
        <name>a divalent metal cation</name>
        <dbReference type="ChEBI" id="CHEBI:60240"/>
    </ligand>
</feature>
<comment type="similarity">
    <text evidence="1">Belongs to the SMP-30/CGR1 family.</text>
</comment>
<dbReference type="Pfam" id="PF08450">
    <property type="entry name" value="SGL"/>
    <property type="match status" value="1"/>
</dbReference>